<keyword evidence="4" id="KW-1185">Reference proteome</keyword>
<evidence type="ECO:0000259" key="2">
    <source>
        <dbReference type="Pfam" id="PF03979"/>
    </source>
</evidence>
<evidence type="ECO:0000256" key="1">
    <source>
        <dbReference type="SAM" id="MobiDB-lite"/>
    </source>
</evidence>
<proteinExistence type="predicted"/>
<name>A0A936ZIG7_9HYPH</name>
<protein>
    <submittedName>
        <fullName evidence="3">RNA polymerase sigma factor region1.1 domain-containing protein</fullName>
    </submittedName>
</protein>
<feature type="region of interest" description="Disordered" evidence="1">
    <location>
        <begin position="1"/>
        <end position="25"/>
    </location>
</feature>
<evidence type="ECO:0000313" key="4">
    <source>
        <dbReference type="Proteomes" id="UP000605848"/>
    </source>
</evidence>
<reference evidence="3" key="1">
    <citation type="submission" date="2021-01" db="EMBL/GenBank/DDBJ databases">
        <title>Microvirga sp.</title>
        <authorList>
            <person name="Kim M.K."/>
        </authorList>
    </citation>
    <scope>NUCLEOTIDE SEQUENCE</scope>
    <source>
        <strain evidence="3">5420S-16</strain>
    </source>
</reference>
<sequence length="114" mass="12948">MGGWKPIATAPREPGRPLLLYPRPQPRDDRKARVFELNQDAGAFKWSSEDGPRLDLSHAAVQQIIRLAKKRGYVTYDELDQVLPADEFSPEQIEDVLNQLAEMGIDREHQPDGL</sequence>
<dbReference type="InterPro" id="IPR007127">
    <property type="entry name" value="RNA_pol_sigma_70_r1_1"/>
</dbReference>
<feature type="domain" description="RNA polymerase sigma factor 70 region 1.1" evidence="2">
    <location>
        <begin position="57"/>
        <end position="106"/>
    </location>
</feature>
<evidence type="ECO:0000313" key="3">
    <source>
        <dbReference type="EMBL" id="MBL0407802.1"/>
    </source>
</evidence>
<organism evidence="3 4">
    <name type="scientific">Microvirga aerilata</name>
    <dbReference type="NCBI Taxonomy" id="670292"/>
    <lineage>
        <taxon>Bacteria</taxon>
        <taxon>Pseudomonadati</taxon>
        <taxon>Pseudomonadota</taxon>
        <taxon>Alphaproteobacteria</taxon>
        <taxon>Hyphomicrobiales</taxon>
        <taxon>Methylobacteriaceae</taxon>
        <taxon>Microvirga</taxon>
    </lineage>
</organism>
<dbReference type="Pfam" id="PF03979">
    <property type="entry name" value="Sigma70_r1_1"/>
    <property type="match status" value="1"/>
</dbReference>
<comment type="caution">
    <text evidence="3">The sequence shown here is derived from an EMBL/GenBank/DDBJ whole genome shotgun (WGS) entry which is preliminary data.</text>
</comment>
<dbReference type="GO" id="GO:0016987">
    <property type="term" value="F:sigma factor activity"/>
    <property type="evidence" value="ECO:0007669"/>
    <property type="project" value="InterPro"/>
</dbReference>
<accession>A0A936ZIG7</accession>
<dbReference type="Proteomes" id="UP000605848">
    <property type="component" value="Unassembled WGS sequence"/>
</dbReference>
<dbReference type="InterPro" id="IPR042189">
    <property type="entry name" value="RNA_pol_sigma_70_r1_1_sf"/>
</dbReference>
<dbReference type="AlphaFoldDB" id="A0A936ZIG7"/>
<dbReference type="GO" id="GO:0003677">
    <property type="term" value="F:DNA binding"/>
    <property type="evidence" value="ECO:0007669"/>
    <property type="project" value="InterPro"/>
</dbReference>
<dbReference type="Gene3D" id="1.10.220.120">
    <property type="entry name" value="Sigma-70 factor, region 1.1"/>
    <property type="match status" value="1"/>
</dbReference>
<gene>
    <name evidence="3" type="ORF">JKG68_28250</name>
</gene>
<dbReference type="EMBL" id="JAEQMY010000114">
    <property type="protein sequence ID" value="MBL0407802.1"/>
    <property type="molecule type" value="Genomic_DNA"/>
</dbReference>